<keyword evidence="5 9" id="KW-0169">Cobalamin biosynthesis</keyword>
<dbReference type="GO" id="GO:0048472">
    <property type="term" value="F:threonine-phosphate decarboxylase activity"/>
    <property type="evidence" value="ECO:0007669"/>
    <property type="project" value="InterPro"/>
</dbReference>
<keyword evidence="6 9" id="KW-0812">Transmembrane</keyword>
<keyword evidence="8 9" id="KW-0472">Membrane</keyword>
<dbReference type="Pfam" id="PF03186">
    <property type="entry name" value="CobD_Cbib"/>
    <property type="match status" value="1"/>
</dbReference>
<dbReference type="Proteomes" id="UP000622317">
    <property type="component" value="Unassembled WGS sequence"/>
</dbReference>
<organism evidence="10 11">
    <name type="scientific">Pelagicoccus enzymogenes</name>
    <dbReference type="NCBI Taxonomy" id="2773457"/>
    <lineage>
        <taxon>Bacteria</taxon>
        <taxon>Pseudomonadati</taxon>
        <taxon>Verrucomicrobiota</taxon>
        <taxon>Opitutia</taxon>
        <taxon>Puniceicoccales</taxon>
        <taxon>Pelagicoccaceae</taxon>
        <taxon>Pelagicoccus</taxon>
    </lineage>
</organism>
<dbReference type="AlphaFoldDB" id="A0A927F7H6"/>
<dbReference type="PANTHER" id="PTHR34308:SF1">
    <property type="entry name" value="COBALAMIN BIOSYNTHESIS PROTEIN CBIB"/>
    <property type="match status" value="1"/>
</dbReference>
<evidence type="ECO:0000256" key="6">
    <source>
        <dbReference type="ARBA" id="ARBA00022692"/>
    </source>
</evidence>
<evidence type="ECO:0000256" key="5">
    <source>
        <dbReference type="ARBA" id="ARBA00022573"/>
    </source>
</evidence>
<reference evidence="10" key="1">
    <citation type="submission" date="2020-09" db="EMBL/GenBank/DDBJ databases">
        <title>Pelagicoccus enzymogenes sp. nov. with an EPS production, isolated from marine sediment.</title>
        <authorList>
            <person name="Feng X."/>
        </authorList>
    </citation>
    <scope>NUCLEOTIDE SEQUENCE</scope>
    <source>
        <strain evidence="10">NFK12</strain>
    </source>
</reference>
<proteinExistence type="inferred from homology"/>
<evidence type="ECO:0000256" key="1">
    <source>
        <dbReference type="ARBA" id="ARBA00004651"/>
    </source>
</evidence>
<dbReference type="RefSeq" id="WP_191616813.1">
    <property type="nucleotide sequence ID" value="NZ_JACYFG010000013.1"/>
</dbReference>
<feature type="transmembrane region" description="Helical" evidence="9">
    <location>
        <begin position="287"/>
        <end position="310"/>
    </location>
</feature>
<dbReference type="GO" id="GO:0009236">
    <property type="term" value="P:cobalamin biosynthetic process"/>
    <property type="evidence" value="ECO:0007669"/>
    <property type="project" value="UniProtKB-UniRule"/>
</dbReference>
<protein>
    <recommendedName>
        <fullName evidence="9">Cobalamin biosynthesis protein CobD</fullName>
    </recommendedName>
</protein>
<evidence type="ECO:0000256" key="9">
    <source>
        <dbReference type="HAMAP-Rule" id="MF_00024"/>
    </source>
</evidence>
<comment type="caution">
    <text evidence="10">The sequence shown here is derived from an EMBL/GenBank/DDBJ whole genome shotgun (WGS) entry which is preliminary data.</text>
</comment>
<comment type="pathway">
    <text evidence="2 9">Cofactor biosynthesis; adenosylcobalamin biosynthesis.</text>
</comment>
<evidence type="ECO:0000256" key="2">
    <source>
        <dbReference type="ARBA" id="ARBA00004953"/>
    </source>
</evidence>
<evidence type="ECO:0000313" key="11">
    <source>
        <dbReference type="Proteomes" id="UP000622317"/>
    </source>
</evidence>
<dbReference type="GO" id="GO:0015420">
    <property type="term" value="F:ABC-type vitamin B12 transporter activity"/>
    <property type="evidence" value="ECO:0007669"/>
    <property type="project" value="UniProtKB-UniRule"/>
</dbReference>
<sequence>MDYAIALGIGVALDFVFGDPRKMPHIVKWVGALAVAGETQLVRLLGRSVFAGMILWAVVVLVMTAGYAVCAWGAGLIGDWAKVLLDGLLLFQCIAYRDLVKHVVAVKSGLDRGLEEGRRRVSWIVGRDTEQMEEDDVCRAAIESGAENLNDAVVAPLFWFALFGPLGALVFRVSNTLDAMVGHRTARFERLGKASARIDDLLNYLPARLCCLLLLKVSEVRCWRRLRPDAKLHPSFNAGWPEAAMAQRLGVVIGGRMYEGGKLVQTAEMNKGARQPKRADILRATDLMGIAYAKCLGLILAGWIVSWLLFN</sequence>
<comment type="similarity">
    <text evidence="3 9">Belongs to the CobD/CbiB family.</text>
</comment>
<accession>A0A927F7H6</accession>
<dbReference type="GO" id="GO:0005886">
    <property type="term" value="C:plasma membrane"/>
    <property type="evidence" value="ECO:0007669"/>
    <property type="project" value="UniProtKB-SubCell"/>
</dbReference>
<dbReference type="InterPro" id="IPR004485">
    <property type="entry name" value="Cobalamin_biosynth_CobD/CbiB"/>
</dbReference>
<comment type="subcellular location">
    <subcellularLocation>
        <location evidence="1 9">Cell membrane</location>
        <topology evidence="1 9">Multi-pass membrane protein</topology>
    </subcellularLocation>
</comment>
<name>A0A927F7H6_9BACT</name>
<keyword evidence="4 9" id="KW-1003">Cell membrane</keyword>
<evidence type="ECO:0000256" key="3">
    <source>
        <dbReference type="ARBA" id="ARBA00006263"/>
    </source>
</evidence>
<gene>
    <name evidence="9 10" type="primary">cobD</name>
    <name evidence="10" type="ORF">IEN85_09235</name>
</gene>
<evidence type="ECO:0000256" key="4">
    <source>
        <dbReference type="ARBA" id="ARBA00022475"/>
    </source>
</evidence>
<comment type="function">
    <text evidence="9">Converts cobyric acid to cobinamide by the addition of aminopropanol on the F carboxylic group.</text>
</comment>
<dbReference type="PANTHER" id="PTHR34308">
    <property type="entry name" value="COBALAMIN BIOSYNTHESIS PROTEIN CBIB"/>
    <property type="match status" value="1"/>
</dbReference>
<dbReference type="HAMAP" id="MF_00024">
    <property type="entry name" value="CobD_CbiB"/>
    <property type="match status" value="1"/>
</dbReference>
<evidence type="ECO:0000256" key="7">
    <source>
        <dbReference type="ARBA" id="ARBA00022989"/>
    </source>
</evidence>
<comment type="caution">
    <text evidence="9">Lacks conserved residue(s) required for the propagation of feature annotation.</text>
</comment>
<evidence type="ECO:0000313" key="10">
    <source>
        <dbReference type="EMBL" id="MBD5779677.1"/>
    </source>
</evidence>
<feature type="transmembrane region" description="Helical" evidence="9">
    <location>
        <begin position="153"/>
        <end position="171"/>
    </location>
</feature>
<dbReference type="NCBIfam" id="TIGR00380">
    <property type="entry name" value="cobal_cbiB"/>
    <property type="match status" value="1"/>
</dbReference>
<evidence type="ECO:0000256" key="8">
    <source>
        <dbReference type="ARBA" id="ARBA00023136"/>
    </source>
</evidence>
<keyword evidence="7 9" id="KW-1133">Transmembrane helix</keyword>
<feature type="transmembrane region" description="Helical" evidence="9">
    <location>
        <begin position="53"/>
        <end position="77"/>
    </location>
</feature>
<dbReference type="EMBL" id="JACYFG010000013">
    <property type="protein sequence ID" value="MBD5779677.1"/>
    <property type="molecule type" value="Genomic_DNA"/>
</dbReference>
<keyword evidence="11" id="KW-1185">Reference proteome</keyword>